<evidence type="ECO:0000259" key="2">
    <source>
        <dbReference type="Pfam" id="PF02735"/>
    </source>
</evidence>
<gene>
    <name evidence="3" type="ORF">GCM10011320_31250</name>
</gene>
<keyword evidence="1" id="KW-0238">DNA-binding</keyword>
<keyword evidence="4" id="KW-1185">Reference proteome</keyword>
<dbReference type="PANTHER" id="PTHR41251">
    <property type="entry name" value="NON-HOMOLOGOUS END JOINING PROTEIN KU"/>
    <property type="match status" value="1"/>
</dbReference>
<dbReference type="SUPFAM" id="SSF100939">
    <property type="entry name" value="SPOC domain-like"/>
    <property type="match status" value="1"/>
</dbReference>
<reference evidence="3" key="1">
    <citation type="journal article" date="2014" name="Int. J. Syst. Evol. Microbiol.">
        <title>Complete genome sequence of Corynebacterium casei LMG S-19264T (=DSM 44701T), isolated from a smear-ripened cheese.</title>
        <authorList>
            <consortium name="US DOE Joint Genome Institute (JGI-PGF)"/>
            <person name="Walter F."/>
            <person name="Albersmeier A."/>
            <person name="Kalinowski J."/>
            <person name="Ruckert C."/>
        </authorList>
    </citation>
    <scope>NUCLEOTIDE SEQUENCE</scope>
    <source>
        <strain evidence="3">CGMCC 1.3617</strain>
    </source>
</reference>
<comment type="caution">
    <text evidence="3">The sequence shown here is derived from an EMBL/GenBank/DDBJ whole genome shotgun (WGS) entry which is preliminary data.</text>
</comment>
<evidence type="ECO:0000313" key="4">
    <source>
        <dbReference type="Proteomes" id="UP000661507"/>
    </source>
</evidence>
<dbReference type="Pfam" id="PF02735">
    <property type="entry name" value="Ku"/>
    <property type="match status" value="1"/>
</dbReference>
<feature type="domain" description="Ku" evidence="2">
    <location>
        <begin position="13"/>
        <end position="87"/>
    </location>
</feature>
<name>A0A917KND2_9PROT</name>
<evidence type="ECO:0000256" key="1">
    <source>
        <dbReference type="ARBA" id="ARBA00023125"/>
    </source>
</evidence>
<dbReference type="InterPro" id="IPR009187">
    <property type="entry name" value="Prok_Ku"/>
</dbReference>
<protein>
    <recommendedName>
        <fullName evidence="2">Ku domain-containing protein</fullName>
    </recommendedName>
</protein>
<evidence type="ECO:0000313" key="3">
    <source>
        <dbReference type="EMBL" id="GGJ21713.1"/>
    </source>
</evidence>
<dbReference type="EMBL" id="BMKW01000007">
    <property type="protein sequence ID" value="GGJ21713.1"/>
    <property type="molecule type" value="Genomic_DNA"/>
</dbReference>
<dbReference type="PANTHER" id="PTHR41251:SF1">
    <property type="entry name" value="NON-HOMOLOGOUS END JOINING PROTEIN KU"/>
    <property type="match status" value="1"/>
</dbReference>
<dbReference type="GO" id="GO:0006303">
    <property type="term" value="P:double-strand break repair via nonhomologous end joining"/>
    <property type="evidence" value="ECO:0007669"/>
    <property type="project" value="InterPro"/>
</dbReference>
<accession>A0A917KND2</accession>
<dbReference type="InterPro" id="IPR016194">
    <property type="entry name" value="SPOC-like_C_dom_sf"/>
</dbReference>
<organism evidence="3 4">
    <name type="scientific">Neoroseomonas lacus</name>
    <dbReference type="NCBI Taxonomy" id="287609"/>
    <lineage>
        <taxon>Bacteria</taxon>
        <taxon>Pseudomonadati</taxon>
        <taxon>Pseudomonadota</taxon>
        <taxon>Alphaproteobacteria</taxon>
        <taxon>Acetobacterales</taxon>
        <taxon>Acetobacteraceae</taxon>
        <taxon>Neoroseomonas</taxon>
    </lineage>
</organism>
<dbReference type="InterPro" id="IPR006164">
    <property type="entry name" value="DNA_bd_Ku70/Ku80"/>
</dbReference>
<dbReference type="Proteomes" id="UP000661507">
    <property type="component" value="Unassembled WGS sequence"/>
</dbReference>
<dbReference type="GO" id="GO:0003690">
    <property type="term" value="F:double-stranded DNA binding"/>
    <property type="evidence" value="ECO:0007669"/>
    <property type="project" value="TreeGrafter"/>
</dbReference>
<proteinExistence type="predicted"/>
<reference evidence="3" key="2">
    <citation type="submission" date="2020-09" db="EMBL/GenBank/DDBJ databases">
        <authorList>
            <person name="Sun Q."/>
            <person name="Zhou Y."/>
        </authorList>
    </citation>
    <scope>NUCLEOTIDE SEQUENCE</scope>
    <source>
        <strain evidence="3">CGMCC 1.3617</strain>
    </source>
</reference>
<sequence length="98" mass="10968">MAQRPSWEGHLRLSLLSCPVALYGATSRAGDVSFRLINPETGNRICQVAMDAETGVEVERRDLVRGFEIEKDRYVLLTDERSRAFALRAPRSSTLSNS</sequence>
<dbReference type="AlphaFoldDB" id="A0A917KND2"/>